<accession>A0A091BB72</accession>
<comment type="catalytic activity">
    <reaction evidence="3">
        <text>2 GTP = 3',3'-c-di-GMP + 2 diphosphate</text>
        <dbReference type="Rhea" id="RHEA:24898"/>
        <dbReference type="ChEBI" id="CHEBI:33019"/>
        <dbReference type="ChEBI" id="CHEBI:37565"/>
        <dbReference type="ChEBI" id="CHEBI:58805"/>
        <dbReference type="EC" id="2.7.7.65"/>
    </reaction>
</comment>
<feature type="domain" description="GGDEF" evidence="5">
    <location>
        <begin position="436"/>
        <end position="569"/>
    </location>
</feature>
<dbReference type="EMBL" id="AVCK01000003">
    <property type="protein sequence ID" value="KFN48079.1"/>
    <property type="molecule type" value="Genomic_DNA"/>
</dbReference>
<dbReference type="InterPro" id="IPR029787">
    <property type="entry name" value="Nucleotide_cyclase"/>
</dbReference>
<dbReference type="STRING" id="1384056.N787_06475"/>
<evidence type="ECO:0000256" key="1">
    <source>
        <dbReference type="ARBA" id="ARBA00001946"/>
    </source>
</evidence>
<gene>
    <name evidence="6" type="ORF">N787_06475</name>
</gene>
<proteinExistence type="predicted"/>
<dbReference type="InterPro" id="IPR043128">
    <property type="entry name" value="Rev_trsase/Diguanyl_cyclase"/>
</dbReference>
<name>A0A091BB72_9GAMM</name>
<dbReference type="GO" id="GO:0052621">
    <property type="term" value="F:diguanylate cyclase activity"/>
    <property type="evidence" value="ECO:0007669"/>
    <property type="project" value="UniProtKB-EC"/>
</dbReference>
<evidence type="ECO:0000256" key="4">
    <source>
        <dbReference type="SAM" id="Phobius"/>
    </source>
</evidence>
<dbReference type="InterPro" id="IPR000160">
    <property type="entry name" value="GGDEF_dom"/>
</dbReference>
<dbReference type="GO" id="GO:0043709">
    <property type="term" value="P:cell adhesion involved in single-species biofilm formation"/>
    <property type="evidence" value="ECO:0007669"/>
    <property type="project" value="TreeGrafter"/>
</dbReference>
<dbReference type="eggNOG" id="COG2199">
    <property type="taxonomic scope" value="Bacteria"/>
</dbReference>
<keyword evidence="7" id="KW-1185">Reference proteome</keyword>
<keyword evidence="4" id="KW-1133">Transmembrane helix</keyword>
<dbReference type="AlphaFoldDB" id="A0A091BB72"/>
<organism evidence="6 7">
    <name type="scientific">Arenimonas metalli CF5-1</name>
    <dbReference type="NCBI Taxonomy" id="1384056"/>
    <lineage>
        <taxon>Bacteria</taxon>
        <taxon>Pseudomonadati</taxon>
        <taxon>Pseudomonadota</taxon>
        <taxon>Gammaproteobacteria</taxon>
        <taxon>Lysobacterales</taxon>
        <taxon>Lysobacteraceae</taxon>
        <taxon>Arenimonas</taxon>
    </lineage>
</organism>
<dbReference type="PROSITE" id="PS50887">
    <property type="entry name" value="GGDEF"/>
    <property type="match status" value="1"/>
</dbReference>
<keyword evidence="4" id="KW-0472">Membrane</keyword>
<dbReference type="Gene3D" id="3.30.70.270">
    <property type="match status" value="1"/>
</dbReference>
<dbReference type="EC" id="2.7.7.65" evidence="2"/>
<evidence type="ECO:0000259" key="5">
    <source>
        <dbReference type="PROSITE" id="PS50887"/>
    </source>
</evidence>
<dbReference type="PANTHER" id="PTHR45138">
    <property type="entry name" value="REGULATORY COMPONENTS OF SENSORY TRANSDUCTION SYSTEM"/>
    <property type="match status" value="1"/>
</dbReference>
<dbReference type="CDD" id="cd01949">
    <property type="entry name" value="GGDEF"/>
    <property type="match status" value="1"/>
</dbReference>
<reference evidence="6 7" key="1">
    <citation type="submission" date="2013-09" db="EMBL/GenBank/DDBJ databases">
        <title>Genome sequencing of Arenimonas metalli.</title>
        <authorList>
            <person name="Chen F."/>
            <person name="Wang G."/>
        </authorList>
    </citation>
    <scope>NUCLEOTIDE SEQUENCE [LARGE SCALE GENOMIC DNA]</scope>
    <source>
        <strain evidence="6 7">CF5-1</strain>
    </source>
</reference>
<keyword evidence="4" id="KW-0812">Transmembrane</keyword>
<evidence type="ECO:0000256" key="2">
    <source>
        <dbReference type="ARBA" id="ARBA00012528"/>
    </source>
</evidence>
<comment type="caution">
    <text evidence="6">The sequence shown here is derived from an EMBL/GenBank/DDBJ whole genome shotgun (WGS) entry which is preliminary data.</text>
</comment>
<evidence type="ECO:0000256" key="3">
    <source>
        <dbReference type="ARBA" id="ARBA00034247"/>
    </source>
</evidence>
<dbReference type="InterPro" id="IPR050469">
    <property type="entry name" value="Diguanylate_Cyclase"/>
</dbReference>
<dbReference type="GO" id="GO:1902201">
    <property type="term" value="P:negative regulation of bacterial-type flagellum-dependent cell motility"/>
    <property type="evidence" value="ECO:0007669"/>
    <property type="project" value="TreeGrafter"/>
</dbReference>
<dbReference type="PATRIC" id="fig|1384056.3.peg.170"/>
<dbReference type="NCBIfam" id="TIGR00254">
    <property type="entry name" value="GGDEF"/>
    <property type="match status" value="1"/>
</dbReference>
<feature type="transmembrane region" description="Helical" evidence="4">
    <location>
        <begin position="376"/>
        <end position="393"/>
    </location>
</feature>
<dbReference type="SUPFAM" id="SSF55073">
    <property type="entry name" value="Nucleotide cyclase"/>
    <property type="match status" value="1"/>
</dbReference>
<evidence type="ECO:0000313" key="7">
    <source>
        <dbReference type="Proteomes" id="UP000029393"/>
    </source>
</evidence>
<protein>
    <recommendedName>
        <fullName evidence="2">diguanylate cyclase</fullName>
        <ecNumber evidence="2">2.7.7.65</ecNumber>
    </recommendedName>
</protein>
<dbReference type="SMART" id="SM00267">
    <property type="entry name" value="GGDEF"/>
    <property type="match status" value="1"/>
</dbReference>
<evidence type="ECO:0000313" key="6">
    <source>
        <dbReference type="EMBL" id="KFN48079.1"/>
    </source>
</evidence>
<dbReference type="PANTHER" id="PTHR45138:SF9">
    <property type="entry name" value="DIGUANYLATE CYCLASE DGCM-RELATED"/>
    <property type="match status" value="1"/>
</dbReference>
<dbReference type="FunFam" id="3.30.70.270:FF:000001">
    <property type="entry name" value="Diguanylate cyclase domain protein"/>
    <property type="match status" value="1"/>
</dbReference>
<dbReference type="Proteomes" id="UP000029393">
    <property type="component" value="Unassembled WGS sequence"/>
</dbReference>
<dbReference type="GO" id="GO:0005886">
    <property type="term" value="C:plasma membrane"/>
    <property type="evidence" value="ECO:0007669"/>
    <property type="project" value="TreeGrafter"/>
</dbReference>
<dbReference type="Pfam" id="PF00990">
    <property type="entry name" value="GGDEF"/>
    <property type="match status" value="1"/>
</dbReference>
<sequence>MLWLALALAPPVSASTPAAFGDLLSQADALRSADPARFEVLLARLTERVHEATPAQRELLDYLKAYRLGYTGRFDLAIEAGTRLFETSSDPAIKVRAGGLVVSSRAVTREFVEGLVFLDKVLALVEQVDDAEVRHHAWAAAGVIHNQVGQYAQAVHYVELLQADGVQGRTRCFTGVLRLESLGFLDAAPEDPAEFQSVIDYCLSQGETMLANFGRVHLAAKLAADGQVPVAVSLLESRLGEIEATGYPRLLGEVHARLARLKLSLGWREAADAHALRAVANSSGIANTQVLVQAHEVLYENALARGDAAATLQHYRQYAEAERAWLDQVKARELAYQMARHESLQKSQTIELLNRQNDVLRLEQQVAAKTAEANRLLIGLLALLAASVFYWAYKVKRMQVSLRTMAQTDALTGVSNRHHFTQTAEALLEACRRGGADAGLVMLDLDHFKAINDQYGHAAGDWALRQVAEACQAACPPDGRVGRLGGEEFALLVVNQDLASVVGLARECRKRIASIDARGAGHAFALTASFGVAGSRSGGHDFDGLLARADDALYRAKREGRDRVCVHMPGSHADAPSPASR</sequence>
<comment type="cofactor">
    <cofactor evidence="1">
        <name>Mg(2+)</name>
        <dbReference type="ChEBI" id="CHEBI:18420"/>
    </cofactor>
</comment>